<evidence type="ECO:0000313" key="16">
    <source>
        <dbReference type="Proteomes" id="UP000192917"/>
    </source>
</evidence>
<keyword evidence="3 11" id="KW-0808">Transferase</keyword>
<feature type="compositionally biased region" description="Gly residues" evidence="13">
    <location>
        <begin position="8"/>
        <end position="21"/>
    </location>
</feature>
<dbReference type="HAMAP" id="MF_01547">
    <property type="entry name" value="RNA_methyltr_E"/>
    <property type="match status" value="1"/>
</dbReference>
<keyword evidence="4 11" id="KW-0949">S-adenosyl-L-methionine</keyword>
<dbReference type="Pfam" id="PF01728">
    <property type="entry name" value="FtsJ"/>
    <property type="match status" value="1"/>
</dbReference>
<dbReference type="InterPro" id="IPR002877">
    <property type="entry name" value="RNA_MeTrfase_FtsJ_dom"/>
</dbReference>
<evidence type="ECO:0000256" key="1">
    <source>
        <dbReference type="ARBA" id="ARBA00022552"/>
    </source>
</evidence>
<organism evidence="15 16">
    <name type="scientific">Tistlia consotensis USBA 355</name>
    <dbReference type="NCBI Taxonomy" id="560819"/>
    <lineage>
        <taxon>Bacteria</taxon>
        <taxon>Pseudomonadati</taxon>
        <taxon>Pseudomonadota</taxon>
        <taxon>Alphaproteobacteria</taxon>
        <taxon>Rhodospirillales</taxon>
        <taxon>Rhodovibrionaceae</taxon>
        <taxon>Tistlia</taxon>
    </lineage>
</organism>
<dbReference type="InterPro" id="IPR029063">
    <property type="entry name" value="SAM-dependent_MTases_sf"/>
</dbReference>
<evidence type="ECO:0000256" key="11">
    <source>
        <dbReference type="HAMAP-Rule" id="MF_01547"/>
    </source>
</evidence>
<dbReference type="GO" id="GO:0005737">
    <property type="term" value="C:cytoplasm"/>
    <property type="evidence" value="ECO:0007669"/>
    <property type="project" value="UniProtKB-SubCell"/>
</dbReference>
<feature type="region of interest" description="Disordered" evidence="13">
    <location>
        <begin position="1"/>
        <end position="40"/>
    </location>
</feature>
<evidence type="ECO:0000256" key="6">
    <source>
        <dbReference type="ARBA" id="ARBA00038861"/>
    </source>
</evidence>
<feature type="binding site" evidence="11">
    <location>
        <position position="141"/>
    </location>
    <ligand>
        <name>S-adenosyl-L-methionine</name>
        <dbReference type="ChEBI" id="CHEBI:59789"/>
    </ligand>
</feature>
<evidence type="ECO:0000256" key="2">
    <source>
        <dbReference type="ARBA" id="ARBA00022603"/>
    </source>
</evidence>
<feature type="binding site" evidence="11">
    <location>
        <position position="125"/>
    </location>
    <ligand>
        <name>S-adenosyl-L-methionine</name>
        <dbReference type="ChEBI" id="CHEBI:59789"/>
    </ligand>
</feature>
<feature type="active site" description="Proton acceptor" evidence="11 12">
    <location>
        <position position="205"/>
    </location>
</feature>
<evidence type="ECO:0000256" key="10">
    <source>
        <dbReference type="ARBA" id="ARBA00048970"/>
    </source>
</evidence>
<accession>A0A1Y6BFW7</accession>
<feature type="binding site" evidence="11">
    <location>
        <position position="165"/>
    </location>
    <ligand>
        <name>S-adenosyl-L-methionine</name>
        <dbReference type="ChEBI" id="CHEBI:59789"/>
    </ligand>
</feature>
<dbReference type="GO" id="GO:0008650">
    <property type="term" value="F:rRNA (uridine-2'-O-)-methyltransferase activity"/>
    <property type="evidence" value="ECO:0007669"/>
    <property type="project" value="UniProtKB-UniRule"/>
</dbReference>
<dbReference type="STRING" id="560819.SAMN05428998_102277"/>
<dbReference type="Gene3D" id="3.40.50.150">
    <property type="entry name" value="Vaccinia Virus protein VP39"/>
    <property type="match status" value="1"/>
</dbReference>
<dbReference type="SUPFAM" id="SSF53335">
    <property type="entry name" value="S-adenosyl-L-methionine-dependent methyltransferases"/>
    <property type="match status" value="1"/>
</dbReference>
<feature type="binding site" evidence="11">
    <location>
        <position position="103"/>
    </location>
    <ligand>
        <name>S-adenosyl-L-methionine</name>
        <dbReference type="ChEBI" id="CHEBI:59789"/>
    </ligand>
</feature>
<proteinExistence type="inferred from homology"/>
<comment type="similarity">
    <text evidence="11">Belongs to the class I-like SAM-binding methyltransferase superfamily. RNA methyltransferase RlmE family.</text>
</comment>
<comment type="subcellular location">
    <subcellularLocation>
        <location evidence="11">Cytoplasm</location>
    </subcellularLocation>
</comment>
<protein>
    <recommendedName>
        <fullName evidence="7 11">Ribosomal RNA large subunit methyltransferase E</fullName>
        <ecNumber evidence="6 11">2.1.1.166</ecNumber>
    </recommendedName>
    <alternativeName>
        <fullName evidence="9 11">23S rRNA Um2552 methyltransferase</fullName>
    </alternativeName>
    <alternativeName>
        <fullName evidence="8 11">rRNA (uridine-2'-O-)-methyltransferase</fullName>
    </alternativeName>
</protein>
<comment type="catalytic activity">
    <reaction evidence="10 11">
        <text>uridine(2552) in 23S rRNA + S-adenosyl-L-methionine = 2'-O-methyluridine(2552) in 23S rRNA + S-adenosyl-L-homocysteine + H(+)</text>
        <dbReference type="Rhea" id="RHEA:42720"/>
        <dbReference type="Rhea" id="RHEA-COMP:10202"/>
        <dbReference type="Rhea" id="RHEA-COMP:10203"/>
        <dbReference type="ChEBI" id="CHEBI:15378"/>
        <dbReference type="ChEBI" id="CHEBI:57856"/>
        <dbReference type="ChEBI" id="CHEBI:59789"/>
        <dbReference type="ChEBI" id="CHEBI:65315"/>
        <dbReference type="ChEBI" id="CHEBI:74478"/>
        <dbReference type="EC" id="2.1.1.166"/>
    </reaction>
</comment>
<evidence type="ECO:0000313" key="15">
    <source>
        <dbReference type="EMBL" id="SME99409.1"/>
    </source>
</evidence>
<feature type="domain" description="Ribosomal RNA methyltransferase FtsJ" evidence="14">
    <location>
        <begin position="70"/>
        <end position="248"/>
    </location>
</feature>
<keyword evidence="1 11" id="KW-0698">rRNA processing</keyword>
<sequence length="255" mass="26675">MSERRGGKGGGKGGGKPGAGRPGDVRSAGGPRRLKERVKTAKKRSLSSTLWLQRQINDPFVAEARARGLRSRAAFKLLQLDEKLGLLKPGQRIVDLGAAPGGWTQVAVDRVGALKAGGGRVVALDILAMEPLAGAEVLQLDFLEEAAPERLKALLGGPADLVLSDMAAPTTGHPQTDHLRIIALAEAALAFALEVLAPGGGFVCKVFQGGSEKGLLQTLKANFDKVRHVKPPASRAESAETYVVATGFRGAPDEI</sequence>
<reference evidence="15 16" key="1">
    <citation type="submission" date="2017-04" db="EMBL/GenBank/DDBJ databases">
        <authorList>
            <person name="Afonso C.L."/>
            <person name="Miller P.J."/>
            <person name="Scott M.A."/>
            <person name="Spackman E."/>
            <person name="Goraichik I."/>
            <person name="Dimitrov K.M."/>
            <person name="Suarez D.L."/>
            <person name="Swayne D.E."/>
        </authorList>
    </citation>
    <scope>NUCLEOTIDE SEQUENCE [LARGE SCALE GENOMIC DNA]</scope>
    <source>
        <strain evidence="15 16">USBA 355</strain>
    </source>
</reference>
<dbReference type="EMBL" id="FWZX01000002">
    <property type="protein sequence ID" value="SME99409.1"/>
    <property type="molecule type" value="Genomic_DNA"/>
</dbReference>
<feature type="binding site" evidence="11">
    <location>
        <position position="101"/>
    </location>
    <ligand>
        <name>S-adenosyl-L-methionine</name>
        <dbReference type="ChEBI" id="CHEBI:59789"/>
    </ligand>
</feature>
<keyword evidence="16" id="KW-1185">Reference proteome</keyword>
<dbReference type="EC" id="2.1.1.166" evidence="6 11"/>
<gene>
    <name evidence="11" type="primary">rlmE</name>
    <name evidence="11" type="synonym">ftsJ</name>
    <name evidence="11" type="synonym">rrmJ</name>
    <name evidence="15" type="ORF">SAMN05428998_102277</name>
</gene>
<dbReference type="PANTHER" id="PTHR10920:SF18">
    <property type="entry name" value="RRNA METHYLTRANSFERASE 2, MITOCHONDRIAL"/>
    <property type="match status" value="1"/>
</dbReference>
<evidence type="ECO:0000256" key="8">
    <source>
        <dbReference type="ARBA" id="ARBA00041995"/>
    </source>
</evidence>
<evidence type="ECO:0000256" key="4">
    <source>
        <dbReference type="ARBA" id="ARBA00022691"/>
    </source>
</evidence>
<keyword evidence="2 11" id="KW-0489">Methyltransferase</keyword>
<keyword evidence="11" id="KW-0963">Cytoplasm</keyword>
<evidence type="ECO:0000256" key="12">
    <source>
        <dbReference type="PIRSR" id="PIRSR005461-1"/>
    </source>
</evidence>
<comment type="function">
    <text evidence="5 11">Specifically methylates the uridine in position 2552 of 23S rRNA at the 2'-O position of the ribose in the fully assembled 50S ribosomal subunit.</text>
</comment>
<evidence type="ECO:0000256" key="5">
    <source>
        <dbReference type="ARBA" id="ARBA00037569"/>
    </source>
</evidence>
<dbReference type="InterPro" id="IPR015507">
    <property type="entry name" value="rRNA-MeTfrase_E"/>
</dbReference>
<evidence type="ECO:0000259" key="14">
    <source>
        <dbReference type="Pfam" id="PF01728"/>
    </source>
</evidence>
<dbReference type="PANTHER" id="PTHR10920">
    <property type="entry name" value="RIBOSOMAL RNA METHYLTRANSFERASE"/>
    <property type="match status" value="1"/>
</dbReference>
<name>A0A1Y6BFW7_9PROT</name>
<dbReference type="Proteomes" id="UP000192917">
    <property type="component" value="Unassembled WGS sequence"/>
</dbReference>
<evidence type="ECO:0000256" key="13">
    <source>
        <dbReference type="SAM" id="MobiDB-lite"/>
    </source>
</evidence>
<dbReference type="AlphaFoldDB" id="A0A1Y6BFW7"/>
<dbReference type="PIRSF" id="PIRSF005461">
    <property type="entry name" value="23S_rRNA_mtase"/>
    <property type="match status" value="1"/>
</dbReference>
<evidence type="ECO:0000256" key="7">
    <source>
        <dbReference type="ARBA" id="ARBA00041129"/>
    </source>
</evidence>
<dbReference type="InterPro" id="IPR050082">
    <property type="entry name" value="RNA_methyltr_RlmE"/>
</dbReference>
<evidence type="ECO:0000256" key="9">
    <source>
        <dbReference type="ARBA" id="ARBA00042745"/>
    </source>
</evidence>
<evidence type="ECO:0000256" key="3">
    <source>
        <dbReference type="ARBA" id="ARBA00022679"/>
    </source>
</evidence>